<organism evidence="1 2">
    <name type="scientific">Desulfuromonas versatilis</name>
    <dbReference type="NCBI Taxonomy" id="2802975"/>
    <lineage>
        <taxon>Bacteria</taxon>
        <taxon>Pseudomonadati</taxon>
        <taxon>Thermodesulfobacteriota</taxon>
        <taxon>Desulfuromonadia</taxon>
        <taxon>Desulfuromonadales</taxon>
        <taxon>Desulfuromonadaceae</taxon>
        <taxon>Desulfuromonas</taxon>
    </lineage>
</organism>
<name>A0ABM8HUQ6_9BACT</name>
<keyword evidence="2" id="KW-1185">Reference proteome</keyword>
<proteinExistence type="predicted"/>
<evidence type="ECO:0000313" key="1">
    <source>
        <dbReference type="EMBL" id="BCR04238.1"/>
    </source>
</evidence>
<accession>A0ABM8HUQ6</accession>
<gene>
    <name evidence="1" type="ORF">DESUT3_13070</name>
</gene>
<dbReference type="EMBL" id="AP024355">
    <property type="protein sequence ID" value="BCR04238.1"/>
    <property type="molecule type" value="Genomic_DNA"/>
</dbReference>
<reference evidence="1 2" key="1">
    <citation type="journal article" date="2016" name="C (Basel)">
        <title>Selective Growth of and Electricity Production by Marine Exoelectrogenic Bacteria in Self-Aggregated Hydrogel of Microbially Reduced Graphene Oxide.</title>
        <authorList>
            <person name="Yoshida N."/>
            <person name="Goto Y."/>
            <person name="Miyata Y."/>
        </authorList>
    </citation>
    <scope>NUCLEOTIDE SEQUENCE [LARGE SCALE GENOMIC DNA]</scope>
    <source>
        <strain evidence="1 2">NIT-T3</strain>
    </source>
</reference>
<sequence>MKQVPLQIRVECYAGYRGEETPRRFFLGARRIEIAELLDRWLGEDHRYFKLRSVEGDLYILRHDPRAGCWELTFFEAKNRSPDIPPLSRLF</sequence>
<evidence type="ECO:0008006" key="3">
    <source>
        <dbReference type="Google" id="ProtNLM"/>
    </source>
</evidence>
<protein>
    <recommendedName>
        <fullName evidence="3">Cytoplasmic protein</fullName>
    </recommendedName>
</protein>
<reference evidence="1 2" key="2">
    <citation type="journal article" date="2021" name="Int. J. Syst. Evol. Microbiol.">
        <title>Isolation and Polyphasic Characterization of Desulfuromonas versatilis sp. Nov., an Electrogenic Bacteria Capable of Versatile Metabolism Isolated from a Graphene Oxide-Reducing Enrichment Culture.</title>
        <authorList>
            <person name="Xie L."/>
            <person name="Yoshida N."/>
            <person name="Ishii S."/>
            <person name="Meng L."/>
        </authorList>
    </citation>
    <scope>NUCLEOTIDE SEQUENCE [LARGE SCALE GENOMIC DNA]</scope>
    <source>
        <strain evidence="1 2">NIT-T3</strain>
    </source>
</reference>
<evidence type="ECO:0000313" key="2">
    <source>
        <dbReference type="Proteomes" id="UP001319827"/>
    </source>
</evidence>
<dbReference type="Proteomes" id="UP001319827">
    <property type="component" value="Chromosome"/>
</dbReference>
<dbReference type="RefSeq" id="WP_221251658.1">
    <property type="nucleotide sequence ID" value="NZ_AP024355.1"/>
</dbReference>